<dbReference type="InterPro" id="IPR013249">
    <property type="entry name" value="RNA_pol_sigma70_r4_t2"/>
</dbReference>
<feature type="domain" description="RNA polymerase sigma factor 70 region 4 type 2" evidence="6">
    <location>
        <begin position="122"/>
        <end position="173"/>
    </location>
</feature>
<dbReference type="Proteomes" id="UP000283387">
    <property type="component" value="Unassembled WGS sequence"/>
</dbReference>
<dbReference type="SUPFAM" id="SSF88946">
    <property type="entry name" value="Sigma2 domain of RNA polymerase sigma factors"/>
    <property type="match status" value="1"/>
</dbReference>
<dbReference type="GO" id="GO:0016987">
    <property type="term" value="F:sigma factor activity"/>
    <property type="evidence" value="ECO:0007669"/>
    <property type="project" value="UniProtKB-KW"/>
</dbReference>
<organism evidence="7 8">
    <name type="scientific">Mangrovibacterium diazotrophicum</name>
    <dbReference type="NCBI Taxonomy" id="1261403"/>
    <lineage>
        <taxon>Bacteria</taxon>
        <taxon>Pseudomonadati</taxon>
        <taxon>Bacteroidota</taxon>
        <taxon>Bacteroidia</taxon>
        <taxon>Marinilabiliales</taxon>
        <taxon>Prolixibacteraceae</taxon>
        <taxon>Mangrovibacterium</taxon>
    </lineage>
</organism>
<gene>
    <name evidence="7" type="ORF">BC643_3888</name>
</gene>
<dbReference type="InterPro" id="IPR014284">
    <property type="entry name" value="RNA_pol_sigma-70_dom"/>
</dbReference>
<proteinExistence type="inferred from homology"/>
<name>A0A419VXS5_9BACT</name>
<protein>
    <submittedName>
        <fullName evidence="7">RNA polymerase sigma-70 factor (ECF subfamily)</fullName>
    </submittedName>
</protein>
<dbReference type="AlphaFoldDB" id="A0A419VXS5"/>
<evidence type="ECO:0000256" key="1">
    <source>
        <dbReference type="ARBA" id="ARBA00010641"/>
    </source>
</evidence>
<dbReference type="EMBL" id="RAPN01000003">
    <property type="protein sequence ID" value="RKD87880.1"/>
    <property type="molecule type" value="Genomic_DNA"/>
</dbReference>
<evidence type="ECO:0000313" key="8">
    <source>
        <dbReference type="Proteomes" id="UP000283387"/>
    </source>
</evidence>
<dbReference type="Pfam" id="PF04542">
    <property type="entry name" value="Sigma70_r2"/>
    <property type="match status" value="1"/>
</dbReference>
<dbReference type="Pfam" id="PF08281">
    <property type="entry name" value="Sigma70_r4_2"/>
    <property type="match status" value="1"/>
</dbReference>
<dbReference type="InterPro" id="IPR014327">
    <property type="entry name" value="RNA_pol_sigma70_bacteroid"/>
</dbReference>
<evidence type="ECO:0000259" key="6">
    <source>
        <dbReference type="Pfam" id="PF08281"/>
    </source>
</evidence>
<dbReference type="GO" id="GO:0003677">
    <property type="term" value="F:DNA binding"/>
    <property type="evidence" value="ECO:0007669"/>
    <property type="project" value="InterPro"/>
</dbReference>
<dbReference type="NCBIfam" id="TIGR02937">
    <property type="entry name" value="sigma70-ECF"/>
    <property type="match status" value="1"/>
</dbReference>
<dbReference type="InterPro" id="IPR007627">
    <property type="entry name" value="RNA_pol_sigma70_r2"/>
</dbReference>
<feature type="domain" description="RNA polymerase sigma-70 region 2" evidence="5">
    <location>
        <begin position="27"/>
        <end position="91"/>
    </location>
</feature>
<keyword evidence="8" id="KW-1185">Reference proteome</keyword>
<dbReference type="SUPFAM" id="SSF88659">
    <property type="entry name" value="Sigma3 and sigma4 domains of RNA polymerase sigma factors"/>
    <property type="match status" value="1"/>
</dbReference>
<accession>A0A419VXS5</accession>
<dbReference type="PANTHER" id="PTHR43133:SF46">
    <property type="entry name" value="RNA POLYMERASE SIGMA-70 FACTOR ECF SUBFAMILY"/>
    <property type="match status" value="1"/>
</dbReference>
<dbReference type="InterPro" id="IPR036388">
    <property type="entry name" value="WH-like_DNA-bd_sf"/>
</dbReference>
<dbReference type="Gene3D" id="1.10.10.10">
    <property type="entry name" value="Winged helix-like DNA-binding domain superfamily/Winged helix DNA-binding domain"/>
    <property type="match status" value="1"/>
</dbReference>
<dbReference type="InterPro" id="IPR039425">
    <property type="entry name" value="RNA_pol_sigma-70-like"/>
</dbReference>
<dbReference type="NCBIfam" id="TIGR02985">
    <property type="entry name" value="Sig70_bacteroi1"/>
    <property type="match status" value="1"/>
</dbReference>
<evidence type="ECO:0000259" key="5">
    <source>
        <dbReference type="Pfam" id="PF04542"/>
    </source>
</evidence>
<evidence type="ECO:0000313" key="7">
    <source>
        <dbReference type="EMBL" id="RKD87880.1"/>
    </source>
</evidence>
<keyword evidence="2" id="KW-0805">Transcription regulation</keyword>
<keyword evidence="4" id="KW-0804">Transcription</keyword>
<keyword evidence="3" id="KW-0731">Sigma factor</keyword>
<dbReference type="PANTHER" id="PTHR43133">
    <property type="entry name" value="RNA POLYMERASE ECF-TYPE SIGMA FACTO"/>
    <property type="match status" value="1"/>
</dbReference>
<sequence>MSEMSEKNESILLDGIVRKDSQAFARLYSMYHAALFRFSEAYVYDSQQAEDIIQEVFIKLWEMPTIPVERSLKSYLFQMVKNRCLDHLRSLQVEDKNKKKLFEAQAVSDSTDLELDEKSTAIIKNAIEQLPEQCKQVYLLAVFQNMKYQDIADELNISVSAVKVQMFRARKYLKENLSGLRESLSLFSLFEKLHRFKKF</sequence>
<evidence type="ECO:0000256" key="4">
    <source>
        <dbReference type="ARBA" id="ARBA00023163"/>
    </source>
</evidence>
<comment type="similarity">
    <text evidence="1">Belongs to the sigma-70 factor family. ECF subfamily.</text>
</comment>
<dbReference type="OrthoDB" id="670026at2"/>
<evidence type="ECO:0000256" key="2">
    <source>
        <dbReference type="ARBA" id="ARBA00023015"/>
    </source>
</evidence>
<evidence type="ECO:0000256" key="3">
    <source>
        <dbReference type="ARBA" id="ARBA00023082"/>
    </source>
</evidence>
<comment type="caution">
    <text evidence="7">The sequence shown here is derived from an EMBL/GenBank/DDBJ whole genome shotgun (WGS) entry which is preliminary data.</text>
</comment>
<dbReference type="CDD" id="cd06171">
    <property type="entry name" value="Sigma70_r4"/>
    <property type="match status" value="1"/>
</dbReference>
<dbReference type="GO" id="GO:0006352">
    <property type="term" value="P:DNA-templated transcription initiation"/>
    <property type="evidence" value="ECO:0007669"/>
    <property type="project" value="InterPro"/>
</dbReference>
<reference evidence="7 8" key="1">
    <citation type="submission" date="2018-09" db="EMBL/GenBank/DDBJ databases">
        <title>Genomic Encyclopedia of Archaeal and Bacterial Type Strains, Phase II (KMG-II): from individual species to whole genera.</title>
        <authorList>
            <person name="Goeker M."/>
        </authorList>
    </citation>
    <scope>NUCLEOTIDE SEQUENCE [LARGE SCALE GENOMIC DNA]</scope>
    <source>
        <strain evidence="7 8">DSM 27148</strain>
    </source>
</reference>
<dbReference type="InterPro" id="IPR013325">
    <property type="entry name" value="RNA_pol_sigma_r2"/>
</dbReference>
<dbReference type="Gene3D" id="1.10.1740.10">
    <property type="match status" value="1"/>
</dbReference>
<dbReference type="InterPro" id="IPR013324">
    <property type="entry name" value="RNA_pol_sigma_r3/r4-like"/>
</dbReference>